<evidence type="ECO:0000256" key="4">
    <source>
        <dbReference type="SAM" id="MobiDB-lite"/>
    </source>
</evidence>
<feature type="domain" description="RSE1/DDB1/CPSF1 C-terminal" evidence="5">
    <location>
        <begin position="1171"/>
        <end position="1545"/>
    </location>
</feature>
<dbReference type="Pfam" id="PF03178">
    <property type="entry name" value="CPSF_A"/>
    <property type="match status" value="1"/>
</dbReference>
<evidence type="ECO:0000256" key="1">
    <source>
        <dbReference type="ARBA" id="ARBA00004123"/>
    </source>
</evidence>
<organism evidence="8 9">
    <name type="scientific">Myxozyma melibiosi</name>
    <dbReference type="NCBI Taxonomy" id="54550"/>
    <lineage>
        <taxon>Eukaryota</taxon>
        <taxon>Fungi</taxon>
        <taxon>Dikarya</taxon>
        <taxon>Ascomycota</taxon>
        <taxon>Saccharomycotina</taxon>
        <taxon>Lipomycetes</taxon>
        <taxon>Lipomycetales</taxon>
        <taxon>Lipomycetaceae</taxon>
        <taxon>Myxozyma</taxon>
    </lineage>
</organism>
<dbReference type="PANTHER" id="PTHR10644">
    <property type="entry name" value="DNA REPAIR/RNA PROCESSING CPSF FAMILY"/>
    <property type="match status" value="1"/>
</dbReference>
<dbReference type="Pfam" id="PF10433">
    <property type="entry name" value="Beta-prop_RSE1_1st"/>
    <property type="match status" value="1"/>
</dbReference>
<dbReference type="Gene3D" id="2.130.10.10">
    <property type="entry name" value="YVTN repeat-like/Quinoprotein amine dehydrogenase"/>
    <property type="match status" value="3"/>
</dbReference>
<evidence type="ECO:0000256" key="2">
    <source>
        <dbReference type="ARBA" id="ARBA00022664"/>
    </source>
</evidence>
<dbReference type="EMBL" id="JBBJBU010000001">
    <property type="protein sequence ID" value="KAK7207324.1"/>
    <property type="molecule type" value="Genomic_DNA"/>
</dbReference>
<gene>
    <name evidence="8" type="ORF">BZA70DRAFT_9919</name>
</gene>
<feature type="compositionally biased region" description="Polar residues" evidence="4">
    <location>
        <begin position="1443"/>
        <end position="1456"/>
    </location>
</feature>
<comment type="caution">
    <text evidence="8">The sequence shown here is derived from an EMBL/GenBank/DDBJ whole genome shotgun (WGS) entry which is preliminary data.</text>
</comment>
<dbReference type="RefSeq" id="XP_064770357.1">
    <property type="nucleotide sequence ID" value="XM_064915597.1"/>
</dbReference>
<dbReference type="Pfam" id="PF23726">
    <property type="entry name" value="Beta-prop_RSE1_2nd"/>
    <property type="match status" value="1"/>
</dbReference>
<name>A0ABR1FBV6_9ASCO</name>
<keyword evidence="9" id="KW-1185">Reference proteome</keyword>
<evidence type="ECO:0000256" key="3">
    <source>
        <dbReference type="ARBA" id="ARBA00023242"/>
    </source>
</evidence>
<dbReference type="InterPro" id="IPR015943">
    <property type="entry name" value="WD40/YVTN_repeat-like_dom_sf"/>
</dbReference>
<feature type="compositionally biased region" description="Basic and acidic residues" evidence="4">
    <location>
        <begin position="875"/>
        <end position="884"/>
    </location>
</feature>
<dbReference type="GeneID" id="90041109"/>
<keyword evidence="3" id="KW-0539">Nucleus</keyword>
<accession>A0ABR1FBV6</accession>
<feature type="compositionally biased region" description="Low complexity" evidence="4">
    <location>
        <begin position="470"/>
        <end position="490"/>
    </location>
</feature>
<feature type="domain" description="RSE1/DDB1/CPSF1 second beta-propeller" evidence="7">
    <location>
        <begin position="607"/>
        <end position="1023"/>
    </location>
</feature>
<comment type="subcellular location">
    <subcellularLocation>
        <location evidence="1">Nucleus</location>
    </subcellularLocation>
</comment>
<feature type="compositionally biased region" description="Low complexity" evidence="4">
    <location>
        <begin position="70"/>
        <end position="86"/>
    </location>
</feature>
<feature type="region of interest" description="Disordered" evidence="4">
    <location>
        <begin position="463"/>
        <end position="499"/>
    </location>
</feature>
<dbReference type="InterPro" id="IPR050358">
    <property type="entry name" value="RSE1/DDB1/CFT1"/>
</dbReference>
<keyword evidence="2" id="KW-0507">mRNA processing</keyword>
<evidence type="ECO:0000313" key="8">
    <source>
        <dbReference type="EMBL" id="KAK7207324.1"/>
    </source>
</evidence>
<evidence type="ECO:0000259" key="6">
    <source>
        <dbReference type="Pfam" id="PF10433"/>
    </source>
</evidence>
<protein>
    <submittedName>
        <fullName evidence="8">CPSF A subunit region-domain-containing protein</fullName>
    </submittedName>
</protein>
<reference evidence="8 9" key="1">
    <citation type="submission" date="2024-03" db="EMBL/GenBank/DDBJ databases">
        <title>Genome-scale model development and genomic sequencing of the oleaginous clade Lipomyces.</title>
        <authorList>
            <consortium name="Lawrence Berkeley National Laboratory"/>
            <person name="Czajka J.J."/>
            <person name="Han Y."/>
            <person name="Kim J."/>
            <person name="Mondo S.J."/>
            <person name="Hofstad B.A."/>
            <person name="Robles A."/>
            <person name="Haridas S."/>
            <person name="Riley R."/>
            <person name="LaButti K."/>
            <person name="Pangilinan J."/>
            <person name="Andreopoulos W."/>
            <person name="Lipzen A."/>
            <person name="Yan J."/>
            <person name="Wang M."/>
            <person name="Ng V."/>
            <person name="Grigoriev I.V."/>
            <person name="Spatafora J.W."/>
            <person name="Magnuson J.K."/>
            <person name="Baker S.E."/>
            <person name="Pomraning K.R."/>
        </authorList>
    </citation>
    <scope>NUCLEOTIDE SEQUENCE [LARGE SCALE GENOMIC DNA]</scope>
    <source>
        <strain evidence="8 9">Phaff 52-87</strain>
    </source>
</reference>
<feature type="region of interest" description="Disordered" evidence="4">
    <location>
        <begin position="52"/>
        <end position="90"/>
    </location>
</feature>
<evidence type="ECO:0000259" key="5">
    <source>
        <dbReference type="Pfam" id="PF03178"/>
    </source>
</evidence>
<feature type="domain" description="RSE1/DDB1/CPSF1 first beta-propeller" evidence="6">
    <location>
        <begin position="108"/>
        <end position="464"/>
    </location>
</feature>
<sequence length="1582" mass="171967">MQVYRDITQPTAITHCVSANLISPDQPNLVVVKGSSLLQIFTFVSHESQSSSTVIDDDDDAAPSTRDHSSAASASANGQQSAAADGDQQDQTDDNFLADIGLEQSLTTYHTKLVLVAEYALSGFVTGIVRVRTAADPRLDYVLLSFASAKMSLLSWDHARHTIATVSLHYYENQSGVFSATFNTDVADSAALLRADPGNFCACFKFGSDMFAFLPFRKEDDDLELFTGAGVGSSGKNGEISRVFYPSFVVPASMLSDDIENVIDAVFLYEYREPTLAILYQPKRTWTGLIHETKDTTALIVVALDLQQRASTAILSISKLPYDLVSATALPAPIGGTLLLGANEIVHVDPAGRAVSIAVNPFAAQTSEFDFIDQSDLELRLEGSKAVYLQDNLVLLILGTGDLCLLRFMLEGRSVERLELHRLDLADKLVGGAASCLEIFWHKKRLFVGCAAADGVLLSWRKSGDTRRGSSSAAAEATEDASSALEAEASNDNSNLVKSKEYDDVEDEDLYGESSSSGAANSTAAAALASLDEAAATDSESHKKFSFLVHDRLVNHGPLLDVAIGSVEVRGNVSQNAEVSSKLEVVGARGGLPRSGGLSVFRRSLTPRVSARFAFPDCKALFTVKTKSRDTLTSGVDSAIGDQVDKYMIISRADESVVYDISERFEEVRGTEFDPRGATLGVGSILDGTRIVQLCATEIRVYDSDLKMVQMLPVYMPPEDEDETSADWSASGADPGLVAYSFSQNAVLLLLDNGAANLLIGGEQSLELNEEHRFEQGIEFSAGCLASVPKSFLPGTKATKFEVSRKRKRTTDIIYGTSTAANNSARDDVDDDEDSTVDVAIMVTRQGELQIYRISDLKLMYSIKNCDVLPQLIERPPESSEHPSSRRPSMAGRRRSSMGVTASAANDRVNSASGKEYHIVEVLYASLGDSVMRQNHLFLRTADGDVAIYEPFVPPSGSGGSSALSVGVRFLKVQNIKVASSSQPPASEDAEQSGDAAAARRNQLRVSVLFPLVNQSGYDTVFIADGVTRDNNSAPASSGVPAGPDIVPPTESLFVVKTARSLPKAIPFAGGPGVKFINPFHSITVDYGFIYVSRNDMVRVCKLQDEYSLDGAWPAKKITMDEEIHAIAYHSDQRMYVASVSKETQFSSKEQEEERLAELEDADFPASVDQGSLKLISPRSWITVDSYDFAPNETALVVRAVNLQLSESSRARRKFIAVGTGVFYGEDQPSKGFVYIFEIIEVVPEPGKPEHNHKLKLIVKEDVRGVVSTLCEINGHLLSAQGQKVMVRALREDMSFLPVAFMDMNMYVSDAKSIKNMILLGDIMKSVWFVGFSEDPYKMQLFGKDLRHVEVVASDFVISGDLLHFVIADANRKIHILQYDPDDPRSLSGQRLIAKSEFFTGHNIEAFTIIPQAQLPIYPTIAPSTTIPPASAATAKGEAADGSTENGESDPASNDLQPTPAPPTPQQPQQQQMCLGVTQSGNLVSVHPVSEMTYRRLVVVQQQMAEKYEHVAGLNPRMYRSLSANAELSGSATRVVLDGNLLLRFPRLPLNRQIEISERAGKGAEAMIWNHLFELEKSLSYM</sequence>
<dbReference type="InterPro" id="IPR018846">
    <property type="entry name" value="Beta-prop_RSE1/DDB1/CPSF1_1st"/>
</dbReference>
<dbReference type="Proteomes" id="UP001498771">
    <property type="component" value="Unassembled WGS sequence"/>
</dbReference>
<evidence type="ECO:0000313" key="9">
    <source>
        <dbReference type="Proteomes" id="UP001498771"/>
    </source>
</evidence>
<dbReference type="InterPro" id="IPR004871">
    <property type="entry name" value="RSE1/DDB1/CPSF1_C"/>
</dbReference>
<feature type="region of interest" description="Disordered" evidence="4">
    <location>
        <begin position="874"/>
        <end position="907"/>
    </location>
</feature>
<dbReference type="InterPro" id="IPR058543">
    <property type="entry name" value="Beta-prop_RSE1/DDB1/CPSF1_2nd"/>
</dbReference>
<evidence type="ECO:0000259" key="7">
    <source>
        <dbReference type="Pfam" id="PF23726"/>
    </source>
</evidence>
<proteinExistence type="predicted"/>
<feature type="compositionally biased region" description="Polar residues" evidence="4">
    <location>
        <begin position="898"/>
        <end position="907"/>
    </location>
</feature>
<feature type="region of interest" description="Disordered" evidence="4">
    <location>
        <begin position="1429"/>
        <end position="1473"/>
    </location>
</feature>